<evidence type="ECO:0000256" key="8">
    <source>
        <dbReference type="ARBA" id="ARBA00023180"/>
    </source>
</evidence>
<dbReference type="Ensembl" id="ENSKMAT00000014095.1">
    <property type="protein sequence ID" value="ENSKMAP00000013887.1"/>
    <property type="gene ID" value="ENSKMAG00000010424.1"/>
</dbReference>
<feature type="disulfide bond" evidence="9">
    <location>
        <begin position="140"/>
        <end position="167"/>
    </location>
</feature>
<dbReference type="Proteomes" id="UP000264800">
    <property type="component" value="Unplaced"/>
</dbReference>
<reference evidence="12" key="1">
    <citation type="submission" date="2025-08" db="UniProtKB">
        <authorList>
            <consortium name="Ensembl"/>
        </authorList>
    </citation>
    <scope>IDENTIFICATION</scope>
</reference>
<evidence type="ECO:0000256" key="4">
    <source>
        <dbReference type="ARBA" id="ARBA00022737"/>
    </source>
</evidence>
<dbReference type="Pfam" id="PF00040">
    <property type="entry name" value="fn2"/>
    <property type="match status" value="1"/>
</dbReference>
<dbReference type="PANTHER" id="PTHR22803">
    <property type="entry name" value="MANNOSE, PHOSPHOLIPASE, LECTIN RECEPTOR RELATED"/>
    <property type="match status" value="1"/>
</dbReference>
<evidence type="ECO:0000256" key="5">
    <source>
        <dbReference type="ARBA" id="ARBA00022989"/>
    </source>
</evidence>
<dbReference type="InterPro" id="IPR000772">
    <property type="entry name" value="Ricin_B_lectin"/>
</dbReference>
<keyword evidence="2" id="KW-0812">Transmembrane</keyword>
<evidence type="ECO:0000256" key="6">
    <source>
        <dbReference type="ARBA" id="ARBA00023136"/>
    </source>
</evidence>
<keyword evidence="5" id="KW-1133">Transmembrane helix</keyword>
<dbReference type="GeneTree" id="ENSGT01150000286973"/>
<dbReference type="InterPro" id="IPR050111">
    <property type="entry name" value="C-type_lectin/snaclec_domain"/>
</dbReference>
<protein>
    <recommendedName>
        <fullName evidence="11">Fibronectin type-II domain-containing protein</fullName>
    </recommendedName>
</protein>
<dbReference type="Gene3D" id="2.80.10.50">
    <property type="match status" value="1"/>
</dbReference>
<feature type="domain" description="Fibronectin type-II" evidence="11">
    <location>
        <begin position="121"/>
        <end position="169"/>
    </location>
</feature>
<dbReference type="SUPFAM" id="SSF50370">
    <property type="entry name" value="Ricin B-like lectins"/>
    <property type="match status" value="1"/>
</dbReference>
<dbReference type="Gene3D" id="2.10.10.10">
    <property type="entry name" value="Fibronectin, type II, collagen-binding"/>
    <property type="match status" value="1"/>
</dbReference>
<keyword evidence="13" id="KW-1185">Reference proteome</keyword>
<dbReference type="InterPro" id="IPR000562">
    <property type="entry name" value="FN_type2_dom"/>
</dbReference>
<feature type="compositionally biased region" description="Low complexity" evidence="10">
    <location>
        <begin position="201"/>
        <end position="210"/>
    </location>
</feature>
<keyword evidence="3" id="KW-0732">Signal</keyword>
<evidence type="ECO:0000256" key="7">
    <source>
        <dbReference type="ARBA" id="ARBA00023157"/>
    </source>
</evidence>
<dbReference type="GO" id="GO:0016020">
    <property type="term" value="C:membrane"/>
    <property type="evidence" value="ECO:0007669"/>
    <property type="project" value="UniProtKB-SubCell"/>
</dbReference>
<evidence type="ECO:0000313" key="13">
    <source>
        <dbReference type="Proteomes" id="UP000264800"/>
    </source>
</evidence>
<accession>A0A3Q3FMF1</accession>
<name>A0A3Q3FMF1_KRYMA</name>
<dbReference type="SMART" id="SM00059">
    <property type="entry name" value="FN2"/>
    <property type="match status" value="1"/>
</dbReference>
<comment type="subcellular location">
    <subcellularLocation>
        <location evidence="1">Membrane</location>
        <topology evidence="1">Single-pass membrane protein</topology>
    </subcellularLocation>
</comment>
<feature type="region of interest" description="Disordered" evidence="10">
    <location>
        <begin position="187"/>
        <end position="210"/>
    </location>
</feature>
<dbReference type="PROSITE" id="PS50231">
    <property type="entry name" value="RICIN_B_LECTIN"/>
    <property type="match status" value="1"/>
</dbReference>
<sequence length="210" mass="23968">VSADRSGPVLEDCERPTRRMLWKWVSRHRLFNLGAGACLGLNVSDPTRPLSMFECDVASPLLWWRCHGNTMYGASEWKVTVAGRSVVVKKNIYHEWKRHDTPREGPCSHPYEEIHTLLGNAQGYPCVFPFSYNNKWFWECTTEGREDQLHWCSTTDRYDRAERWGFCPPRVAITSGSRTRSCRRATSSTCTPSSPGPRRCPPAGRRAGTC</sequence>
<dbReference type="STRING" id="37003.ENSKMAP00000013887"/>
<keyword evidence="4" id="KW-0677">Repeat</keyword>
<evidence type="ECO:0000256" key="1">
    <source>
        <dbReference type="ARBA" id="ARBA00004167"/>
    </source>
</evidence>
<dbReference type="CDD" id="cd00062">
    <property type="entry name" value="FN2"/>
    <property type="match status" value="1"/>
</dbReference>
<keyword evidence="7 9" id="KW-1015">Disulfide bond</keyword>
<reference evidence="12" key="2">
    <citation type="submission" date="2025-09" db="UniProtKB">
        <authorList>
            <consortium name="Ensembl"/>
        </authorList>
    </citation>
    <scope>IDENTIFICATION</scope>
</reference>
<dbReference type="PROSITE" id="PS00023">
    <property type="entry name" value="FN2_1"/>
    <property type="match status" value="1"/>
</dbReference>
<keyword evidence="8" id="KW-0325">Glycoprotein</keyword>
<dbReference type="InterPro" id="IPR013806">
    <property type="entry name" value="Kringle-like"/>
</dbReference>
<dbReference type="InterPro" id="IPR036943">
    <property type="entry name" value="FN_type2_sf"/>
</dbReference>
<feature type="disulfide bond" evidence="9">
    <location>
        <begin position="126"/>
        <end position="152"/>
    </location>
</feature>
<dbReference type="PRINTS" id="PR00013">
    <property type="entry name" value="FNTYPEII"/>
</dbReference>
<dbReference type="Pfam" id="PF24562">
    <property type="entry name" value="CysR_MRC2_N"/>
    <property type="match status" value="1"/>
</dbReference>
<dbReference type="PROSITE" id="PS51092">
    <property type="entry name" value="FN2_2"/>
    <property type="match status" value="1"/>
</dbReference>
<evidence type="ECO:0000256" key="3">
    <source>
        <dbReference type="ARBA" id="ARBA00022729"/>
    </source>
</evidence>
<evidence type="ECO:0000313" key="12">
    <source>
        <dbReference type="Ensembl" id="ENSKMAP00000013887.1"/>
    </source>
</evidence>
<proteinExistence type="predicted"/>
<evidence type="ECO:0000259" key="11">
    <source>
        <dbReference type="PROSITE" id="PS51092"/>
    </source>
</evidence>
<organism evidence="12 13">
    <name type="scientific">Kryptolebias marmoratus</name>
    <name type="common">Mangrove killifish</name>
    <name type="synonym">Rivulus marmoratus</name>
    <dbReference type="NCBI Taxonomy" id="37003"/>
    <lineage>
        <taxon>Eukaryota</taxon>
        <taxon>Metazoa</taxon>
        <taxon>Chordata</taxon>
        <taxon>Craniata</taxon>
        <taxon>Vertebrata</taxon>
        <taxon>Euteleostomi</taxon>
        <taxon>Actinopterygii</taxon>
        <taxon>Neopterygii</taxon>
        <taxon>Teleostei</taxon>
        <taxon>Neoteleostei</taxon>
        <taxon>Acanthomorphata</taxon>
        <taxon>Ovalentaria</taxon>
        <taxon>Atherinomorphae</taxon>
        <taxon>Cyprinodontiformes</taxon>
        <taxon>Rivulidae</taxon>
        <taxon>Kryptolebias</taxon>
    </lineage>
</organism>
<evidence type="ECO:0000256" key="10">
    <source>
        <dbReference type="SAM" id="MobiDB-lite"/>
    </source>
</evidence>
<dbReference type="OMA" id="CIMPLND"/>
<dbReference type="AlphaFoldDB" id="A0A3Q3FMF1"/>
<keyword evidence="6" id="KW-0472">Membrane</keyword>
<dbReference type="FunFam" id="2.10.10.10:FF:000001">
    <property type="entry name" value="Fibronectin 1a isoform 1"/>
    <property type="match status" value="1"/>
</dbReference>
<evidence type="ECO:0000256" key="2">
    <source>
        <dbReference type="ARBA" id="ARBA00022692"/>
    </source>
</evidence>
<dbReference type="SUPFAM" id="SSF57440">
    <property type="entry name" value="Kringle-like"/>
    <property type="match status" value="1"/>
</dbReference>
<dbReference type="InterPro" id="IPR035992">
    <property type="entry name" value="Ricin_B-like_lectins"/>
</dbReference>
<evidence type="ECO:0000256" key="9">
    <source>
        <dbReference type="PROSITE-ProRule" id="PRU00479"/>
    </source>
</evidence>